<evidence type="ECO:0000256" key="2">
    <source>
        <dbReference type="ARBA" id="ARBA00009236"/>
    </source>
</evidence>
<keyword evidence="3 5" id="KW-0663">Pyridoxal phosphate</keyword>
<gene>
    <name evidence="9" type="ORF">RC74_10205</name>
</gene>
<organism evidence="9 10">
    <name type="scientific">Falsihalocynthiibacter arcticus</name>
    <dbReference type="NCBI Taxonomy" id="1579316"/>
    <lineage>
        <taxon>Bacteria</taxon>
        <taxon>Pseudomonadati</taxon>
        <taxon>Pseudomonadota</taxon>
        <taxon>Alphaproteobacteria</taxon>
        <taxon>Rhodobacterales</taxon>
        <taxon>Roseobacteraceae</taxon>
        <taxon>Falsihalocynthiibacter</taxon>
    </lineage>
</organism>
<keyword evidence="10" id="KW-1185">Reference proteome</keyword>
<evidence type="ECO:0000256" key="5">
    <source>
        <dbReference type="PIRSR" id="PIRSR000524-50"/>
    </source>
</evidence>
<dbReference type="InterPro" id="IPR020578">
    <property type="entry name" value="Aminotrans_V_PyrdxlP_BS"/>
</dbReference>
<dbReference type="InterPro" id="IPR015424">
    <property type="entry name" value="PyrdxlP-dep_Trfase"/>
</dbReference>
<dbReference type="Gene3D" id="3.90.1150.10">
    <property type="entry name" value="Aspartate Aminotransferase, domain 1"/>
    <property type="match status" value="1"/>
</dbReference>
<feature type="modified residue" description="N6-(pyridoxal phosphate)lysine" evidence="5">
    <location>
        <position position="198"/>
    </location>
</feature>
<dbReference type="InterPro" id="IPR015421">
    <property type="entry name" value="PyrdxlP-dep_Trfase_major"/>
</dbReference>
<dbReference type="PIRSF" id="PIRSF000524">
    <property type="entry name" value="SPT"/>
    <property type="match status" value="1"/>
</dbReference>
<dbReference type="STRING" id="1579316.RC74_10205"/>
<name>A0A126UZV0_9RHOB</name>
<evidence type="ECO:0000256" key="7">
    <source>
        <dbReference type="RuleBase" id="RU004504"/>
    </source>
</evidence>
<dbReference type="InterPro" id="IPR024169">
    <property type="entry name" value="SP_NH2Trfase/AEP_transaminase"/>
</dbReference>
<evidence type="ECO:0000256" key="4">
    <source>
        <dbReference type="PIRSR" id="PIRSR000524-1"/>
    </source>
</evidence>
<sequence>MSLANGRHYLAIPGPSVMPDRVLQAMHQPAPNIYTGALVEMVATLIPDLKAIAGTRHRAAIYIANGHGIWEAAIANTLKRGDKALVLATGRFGIGWGEMATAMGIETHVLDFGLHSTLDLTQVAAALRADKTHEIKAVTTVHVDTSTSFRNDIKALRETIDAVGHPALLMVDCIASLGCEEFQMDAWGVDVMIAASQKGLMTPPGIGFVFYNDKAEKARETLGQISKYWDWTVRGNPQEFYEYFCGTAPTHHLFALREALNMLVHEEGLDSAYRRHKILANAVWAALDAWGQEGSIRMNVTDAALRSHAVTSVKIDAPLGTTLRDYLTKNLGVTLGIGLGMAPGGSPEWHGYFRIGHMGHVNAHMVLGTLACIDAGLKALKIPHGNGALEAATRVISEA</sequence>
<evidence type="ECO:0000313" key="9">
    <source>
        <dbReference type="EMBL" id="AML51583.1"/>
    </source>
</evidence>
<dbReference type="Proteomes" id="UP000070371">
    <property type="component" value="Chromosome"/>
</dbReference>
<dbReference type="AlphaFoldDB" id="A0A126UZV0"/>
<evidence type="ECO:0000256" key="6">
    <source>
        <dbReference type="RuleBase" id="RU004075"/>
    </source>
</evidence>
<dbReference type="GO" id="GO:0019265">
    <property type="term" value="P:glycine biosynthetic process, by transamination of glyoxylate"/>
    <property type="evidence" value="ECO:0007669"/>
    <property type="project" value="TreeGrafter"/>
</dbReference>
<comment type="similarity">
    <text evidence="2 6">Belongs to the class-V pyridoxal-phosphate-dependent aminotransferase family.</text>
</comment>
<evidence type="ECO:0000256" key="3">
    <source>
        <dbReference type="ARBA" id="ARBA00022898"/>
    </source>
</evidence>
<dbReference type="FunFam" id="3.90.1150.10:FF:000204">
    <property type="entry name" value="Hypothetical aminotransferase"/>
    <property type="match status" value="1"/>
</dbReference>
<feature type="domain" description="Aminotransferase class V" evidence="8">
    <location>
        <begin position="74"/>
        <end position="336"/>
    </location>
</feature>
<proteinExistence type="inferred from homology"/>
<dbReference type="OrthoDB" id="389074at2"/>
<dbReference type="PANTHER" id="PTHR21152">
    <property type="entry name" value="AMINOTRANSFERASE CLASS V"/>
    <property type="match status" value="1"/>
</dbReference>
<dbReference type="SUPFAM" id="SSF53383">
    <property type="entry name" value="PLP-dependent transferases"/>
    <property type="match status" value="1"/>
</dbReference>
<dbReference type="InterPro" id="IPR015422">
    <property type="entry name" value="PyrdxlP-dep_Trfase_small"/>
</dbReference>
<dbReference type="InterPro" id="IPR000192">
    <property type="entry name" value="Aminotrans_V_dom"/>
</dbReference>
<dbReference type="PANTHER" id="PTHR21152:SF40">
    <property type="entry name" value="ALANINE--GLYOXYLATE AMINOTRANSFERASE"/>
    <property type="match status" value="1"/>
</dbReference>
<dbReference type="RefSeq" id="WP_039004624.1">
    <property type="nucleotide sequence ID" value="NZ_CP014327.1"/>
</dbReference>
<dbReference type="GO" id="GO:0004760">
    <property type="term" value="F:L-serine-pyruvate transaminase activity"/>
    <property type="evidence" value="ECO:0007669"/>
    <property type="project" value="TreeGrafter"/>
</dbReference>
<dbReference type="GO" id="GO:0008453">
    <property type="term" value="F:alanine-glyoxylate transaminase activity"/>
    <property type="evidence" value="ECO:0007669"/>
    <property type="project" value="TreeGrafter"/>
</dbReference>
<protein>
    <submittedName>
        <fullName evidence="9">Septum site-determining protein</fullName>
    </submittedName>
</protein>
<reference evidence="9 10" key="1">
    <citation type="submission" date="2016-02" db="EMBL/GenBank/DDBJ databases">
        <title>Complete genome sequence of Halocynthiibacter arcticus PAMC 20958t from arctic marine sediment.</title>
        <authorList>
            <person name="Lee Y.M."/>
            <person name="Baek K."/>
            <person name="Lee H.K."/>
            <person name="Shin S.C."/>
        </authorList>
    </citation>
    <scope>NUCLEOTIDE SEQUENCE [LARGE SCALE GENOMIC DNA]</scope>
    <source>
        <strain evidence="9">PAMC 20958</strain>
    </source>
</reference>
<dbReference type="PROSITE" id="PS00595">
    <property type="entry name" value="AA_TRANSFER_CLASS_5"/>
    <property type="match status" value="1"/>
</dbReference>
<feature type="binding site" evidence="4">
    <location>
        <position position="354"/>
    </location>
    <ligand>
        <name>substrate</name>
    </ligand>
</feature>
<dbReference type="Gene3D" id="3.40.640.10">
    <property type="entry name" value="Type I PLP-dependent aspartate aminotransferase-like (Major domain)"/>
    <property type="match status" value="1"/>
</dbReference>
<dbReference type="EMBL" id="CP014327">
    <property type="protein sequence ID" value="AML51583.1"/>
    <property type="molecule type" value="Genomic_DNA"/>
</dbReference>
<dbReference type="Pfam" id="PF00266">
    <property type="entry name" value="Aminotran_5"/>
    <property type="match status" value="1"/>
</dbReference>
<dbReference type="KEGG" id="hat:RC74_10205"/>
<accession>A0A126UZV0</accession>
<evidence type="ECO:0000313" key="10">
    <source>
        <dbReference type="Proteomes" id="UP000070371"/>
    </source>
</evidence>
<comment type="cofactor">
    <cofactor evidence="1 5 7">
        <name>pyridoxal 5'-phosphate</name>
        <dbReference type="ChEBI" id="CHEBI:597326"/>
    </cofactor>
</comment>
<evidence type="ECO:0000256" key="1">
    <source>
        <dbReference type="ARBA" id="ARBA00001933"/>
    </source>
</evidence>
<evidence type="ECO:0000259" key="8">
    <source>
        <dbReference type="Pfam" id="PF00266"/>
    </source>
</evidence>